<feature type="compositionally biased region" description="Low complexity" evidence="3">
    <location>
        <begin position="1119"/>
        <end position="1139"/>
    </location>
</feature>
<dbReference type="PANTHER" id="PTHR24198">
    <property type="entry name" value="ANKYRIN REPEAT AND PROTEIN KINASE DOMAIN-CONTAINING PROTEIN"/>
    <property type="match status" value="1"/>
</dbReference>
<dbReference type="InterPro" id="IPR037059">
    <property type="entry name" value="RHD_DNA_bind_dom_sf"/>
</dbReference>
<dbReference type="Pfam" id="PF13637">
    <property type="entry name" value="Ank_4"/>
    <property type="match status" value="1"/>
</dbReference>
<evidence type="ECO:0000256" key="1">
    <source>
        <dbReference type="ARBA" id="ARBA00022737"/>
    </source>
</evidence>
<name>A0A818VI10_9BILA</name>
<accession>A0A818VI10</accession>
<feature type="compositionally biased region" description="Polar residues" evidence="3">
    <location>
        <begin position="1079"/>
        <end position="1091"/>
    </location>
</feature>
<reference evidence="4" key="1">
    <citation type="submission" date="2021-02" db="EMBL/GenBank/DDBJ databases">
        <authorList>
            <person name="Nowell W R."/>
        </authorList>
    </citation>
    <scope>NUCLEOTIDE SEQUENCE</scope>
</reference>
<evidence type="ECO:0000313" key="4">
    <source>
        <dbReference type="EMBL" id="CAF3712540.1"/>
    </source>
</evidence>
<dbReference type="Gene3D" id="2.60.40.340">
    <property type="entry name" value="Rel homology domain (RHD), DNA-binding domain"/>
    <property type="match status" value="1"/>
</dbReference>
<feature type="region of interest" description="Disordered" evidence="3">
    <location>
        <begin position="41"/>
        <end position="63"/>
    </location>
</feature>
<dbReference type="EMBL" id="CAJOAZ010000782">
    <property type="protein sequence ID" value="CAF3712540.1"/>
    <property type="molecule type" value="Genomic_DNA"/>
</dbReference>
<feature type="region of interest" description="Disordered" evidence="3">
    <location>
        <begin position="1079"/>
        <end position="1139"/>
    </location>
</feature>
<organism evidence="4 5">
    <name type="scientific">Adineta steineri</name>
    <dbReference type="NCBI Taxonomy" id="433720"/>
    <lineage>
        <taxon>Eukaryota</taxon>
        <taxon>Metazoa</taxon>
        <taxon>Spiralia</taxon>
        <taxon>Gnathifera</taxon>
        <taxon>Rotifera</taxon>
        <taxon>Eurotatoria</taxon>
        <taxon>Bdelloidea</taxon>
        <taxon>Adinetida</taxon>
        <taxon>Adinetidae</taxon>
        <taxon>Adineta</taxon>
    </lineage>
</organism>
<dbReference type="SMART" id="SM00248">
    <property type="entry name" value="ANK"/>
    <property type="match status" value="6"/>
</dbReference>
<evidence type="ECO:0000256" key="2">
    <source>
        <dbReference type="ARBA" id="ARBA00023043"/>
    </source>
</evidence>
<dbReference type="SUPFAM" id="SSF48403">
    <property type="entry name" value="Ankyrin repeat"/>
    <property type="match status" value="2"/>
</dbReference>
<proteinExistence type="predicted"/>
<dbReference type="GO" id="GO:0003677">
    <property type="term" value="F:DNA binding"/>
    <property type="evidence" value="ECO:0007669"/>
    <property type="project" value="InterPro"/>
</dbReference>
<dbReference type="GO" id="GO:0003700">
    <property type="term" value="F:DNA-binding transcription factor activity"/>
    <property type="evidence" value="ECO:0007669"/>
    <property type="project" value="InterPro"/>
</dbReference>
<dbReference type="PANTHER" id="PTHR24198:SF165">
    <property type="entry name" value="ANKYRIN REPEAT-CONTAINING PROTEIN-RELATED"/>
    <property type="match status" value="1"/>
</dbReference>
<keyword evidence="2" id="KW-0040">ANK repeat</keyword>
<dbReference type="InterPro" id="IPR036770">
    <property type="entry name" value="Ankyrin_rpt-contain_sf"/>
</dbReference>
<dbReference type="InterPro" id="IPR002110">
    <property type="entry name" value="Ankyrin_rpt"/>
</dbReference>
<comment type="caution">
    <text evidence="4">The sequence shown here is derived from an EMBL/GenBank/DDBJ whole genome shotgun (WGS) entry which is preliminary data.</text>
</comment>
<dbReference type="Pfam" id="PF12796">
    <property type="entry name" value="Ank_2"/>
    <property type="match status" value="1"/>
</dbReference>
<feature type="compositionally biased region" description="Basic and acidic residues" evidence="3">
    <location>
        <begin position="1106"/>
        <end position="1118"/>
    </location>
</feature>
<evidence type="ECO:0000256" key="3">
    <source>
        <dbReference type="SAM" id="MobiDB-lite"/>
    </source>
</evidence>
<dbReference type="Proteomes" id="UP000663844">
    <property type="component" value="Unassembled WGS sequence"/>
</dbReference>
<protein>
    <submittedName>
        <fullName evidence="4">Uncharacterized protein</fullName>
    </submittedName>
</protein>
<evidence type="ECO:0000313" key="5">
    <source>
        <dbReference type="Proteomes" id="UP000663844"/>
    </source>
</evidence>
<dbReference type="Gene3D" id="1.25.40.20">
    <property type="entry name" value="Ankyrin repeat-containing domain"/>
    <property type="match status" value="2"/>
</dbReference>
<feature type="compositionally biased region" description="Low complexity" evidence="3">
    <location>
        <begin position="48"/>
        <end position="59"/>
    </location>
</feature>
<gene>
    <name evidence="4" type="ORF">OXD698_LOCUS13063</name>
</gene>
<sequence length="1403" mass="160335">MSNEYTYDPDENFPSPIPQRMDELIYLPNIFLLDTPTTPAGINPSNRSSLGSPLPSASPTANVTYSEPELNLDEDDFPFKYPGTTLPTDENFQPNGFDDDCVKLSPNTDFPSNTSCAFGEVKLYIIAQPQAYYRERYFCETDPNKKQPQRFIRVDNNNAGYEYPTIKLPSLLYDLTKSLYIQVTSVTVKNKNVMYHYIHPYPINTPENNVIKDPINNSLYFPIDNNEFVTGAKTFHISRKKMIQHELKSYGSLHIYGSNQPDNEHFQQSNDAKKMIDTYQLKKSQLVFTVAERYDNCFYPVPMPYTSVISQIMTDIANDTQKSFMIHPTDRVIKAIQCIPQKADWKGGDQILIIMPYLIKQKEYSIVFDFGSCGKLSAYDVKSFDRKILSFRAPSCQLLPRNEDVKVSIIITENNVAFPPIDFYYVTPMQRIMYICSRCQGSVMNNGSSYKRRCEYDSVFENDSGDHLVSQMNQLSLEKKSSPTHSQISSNNNDSKLEKLQKYLDQLKDALQIFIRTNDPSQLFRQTRRLISNCDGNESPLNDAIENGHVELALSVIKQTIGASPSIGLLEKVNEHGESALLIASKCNEWKLLEIIVRKRCDLAEQKDENGNNMLHILGKLAEDKEKREMSNFDNSSYDFLNHESINTSIDELLSMSNISLDPYLESSPQNNDFPDILTSTFPFPSDITNSRFDTRTPSGFSPQTNSNSNSQELPNVYEAVALPSNMQSNPNCIEVIAQPFYTGKLRYRSDFDQNEHRLGTLKNRSKNSNYNGPAIRIPKGYRNPNESYYIRVCHVTVIHNQTNVQYIHPYILEHPLDEGCNDRPNNAVDFPIEQEDCRTGIKSFPLIRIVKLLDNELKNLENLRVFDYQNQNLHNTDGARFTSARAAKKDYDLKRSQLAFAVIKKTIINGQIMNEIFPQTTALSDEMIENENSVLDAADDDDNQSLNKKVGSSSPICRVLKYAPHYGFDTSIDEIVIILSNKLEPKTYGPLKITFECDTSKGRWSQPISEVNIKDRIISFKTPIFPYPDEESKVVDIVLRQDTRDLETLKYYYISSLEPCSRCHLLSTIDHNRIITNTPNKRPAYSINSADDTEYDGVVPVSENPNEREQLRSESSHESLPSSPPVSTAASLPTTSSAPINGNYNDKFMDILSKSVESLFQKNDYTQLLRICRTFIKKKPQLLHDAVTNNHSDLLLKFIPISTIDMLQEKNKTGENVLLHAIRLNHVEIVKILLEKENAEALIYNKDEKNNNIFHIIASNSTSVELCDFIINYLLKKTIPIQEKFDHYNQDHRTPIQLCIIKNNLLLTKHLLKYFKTNVYETQKRFCDNLIHLAVRFGDLEMVKYLIEDGELNQLGNQSNLTMTPSELAQSLERHDIAQYLNVKYPPPQISEDTSSSSDDDD</sequence>
<keyword evidence="1" id="KW-0677">Repeat</keyword>